<feature type="signal peptide" evidence="10">
    <location>
        <begin position="1"/>
        <end position="25"/>
    </location>
</feature>
<keyword evidence="3 8" id="KW-1134">Transmembrane beta strand</keyword>
<keyword evidence="5 10" id="KW-0732">Signal</keyword>
<dbReference type="Gene3D" id="2.40.170.20">
    <property type="entry name" value="TonB-dependent receptor, beta-barrel domain"/>
    <property type="match status" value="1"/>
</dbReference>
<protein>
    <submittedName>
        <fullName evidence="12">Colicin I receptor</fullName>
    </submittedName>
</protein>
<evidence type="ECO:0000256" key="4">
    <source>
        <dbReference type="ARBA" id="ARBA00022692"/>
    </source>
</evidence>
<dbReference type="InterPro" id="IPR039426">
    <property type="entry name" value="TonB-dep_rcpt-like"/>
</dbReference>
<feature type="domain" description="TonB-dependent receptor plug" evidence="11">
    <location>
        <begin position="56"/>
        <end position="168"/>
    </location>
</feature>
<keyword evidence="2 8" id="KW-0813">Transport</keyword>
<keyword evidence="7 8" id="KW-0998">Cell outer membrane</keyword>
<gene>
    <name evidence="12" type="primary">cirA_11</name>
    <name evidence="12" type="ORF">NCTC11165_02976</name>
</gene>
<dbReference type="SUPFAM" id="SSF56935">
    <property type="entry name" value="Porins"/>
    <property type="match status" value="1"/>
</dbReference>
<keyword evidence="12" id="KW-0675">Receptor</keyword>
<evidence type="ECO:0000256" key="3">
    <source>
        <dbReference type="ARBA" id="ARBA00022452"/>
    </source>
</evidence>
<dbReference type="PANTHER" id="PTHR30069">
    <property type="entry name" value="TONB-DEPENDENT OUTER MEMBRANE RECEPTOR"/>
    <property type="match status" value="1"/>
</dbReference>
<evidence type="ECO:0000256" key="8">
    <source>
        <dbReference type="PROSITE-ProRule" id="PRU01360"/>
    </source>
</evidence>
<proteinExistence type="inferred from homology"/>
<comment type="similarity">
    <text evidence="8">Belongs to the TonB-dependent receptor family.</text>
</comment>
<evidence type="ECO:0000256" key="5">
    <source>
        <dbReference type="ARBA" id="ARBA00022729"/>
    </source>
</evidence>
<accession>A0A2X1CDJ9</accession>
<dbReference type="InterPro" id="IPR012910">
    <property type="entry name" value="Plug_dom"/>
</dbReference>
<evidence type="ECO:0000313" key="12">
    <source>
        <dbReference type="EMBL" id="SPU46635.1"/>
    </source>
</evidence>
<dbReference type="PANTHER" id="PTHR30069:SF53">
    <property type="entry name" value="COLICIN I RECEPTOR-RELATED"/>
    <property type="match status" value="1"/>
</dbReference>
<comment type="subcellular location">
    <subcellularLocation>
        <location evidence="1 8">Cell outer membrane</location>
        <topology evidence="1 8">Multi-pass membrane protein</topology>
    </subcellularLocation>
</comment>
<feature type="chain" id="PRO_5015884044" evidence="10">
    <location>
        <begin position="26"/>
        <end position="367"/>
    </location>
</feature>
<feature type="compositionally biased region" description="Polar residues" evidence="9">
    <location>
        <begin position="332"/>
        <end position="350"/>
    </location>
</feature>
<name>A0A2X1CDJ9_BREDI</name>
<dbReference type="GO" id="GO:0044718">
    <property type="term" value="P:siderophore transmembrane transport"/>
    <property type="evidence" value="ECO:0007669"/>
    <property type="project" value="TreeGrafter"/>
</dbReference>
<evidence type="ECO:0000313" key="13">
    <source>
        <dbReference type="Proteomes" id="UP000250358"/>
    </source>
</evidence>
<sequence length="367" mass="38378">MHLSKRRIGLGLMTTTLLATSPVLAETIPADLSGVDPQATAVSDVIVTASGSAVDVRDAPASVSVITRDEIERQPVQSLGELLGRLPGVTGGVSPTGAMSKITIRGLPDNYTLVLVDGRRVGNSRDISYRPDLGRQDLNWISPDMIERIEVVRGPMSSLYGSDAMGGVINIITRKIAPTWRGSANTSYTWSEDSERGDAYQLGVNVAGPLTQNLGLRLGATYARTNPDEVNLSGANGTGGVVNKSLNGVLNWAPVENHNLSFEANYGVEEPLAPKLLVPNRNGVLTPQGPSARKQNAPTSAPATRATGPSARRAWTSIATPSRTRPWASTAAPASSRSGSSTACGTSKRISSGCTSSPSAPSIARKS</sequence>
<dbReference type="Gene3D" id="2.170.130.10">
    <property type="entry name" value="TonB-dependent receptor, plug domain"/>
    <property type="match status" value="1"/>
</dbReference>
<reference evidence="12 13" key="1">
    <citation type="submission" date="2018-06" db="EMBL/GenBank/DDBJ databases">
        <authorList>
            <consortium name="Pathogen Informatics"/>
            <person name="Doyle S."/>
        </authorList>
    </citation>
    <scope>NUCLEOTIDE SEQUENCE [LARGE SCALE GENOMIC DNA]</scope>
    <source>
        <strain evidence="12 13">NCTC11165</strain>
    </source>
</reference>
<dbReference type="GO" id="GO:0015344">
    <property type="term" value="F:siderophore uptake transmembrane transporter activity"/>
    <property type="evidence" value="ECO:0007669"/>
    <property type="project" value="TreeGrafter"/>
</dbReference>
<feature type="compositionally biased region" description="Low complexity" evidence="9">
    <location>
        <begin position="351"/>
        <end position="367"/>
    </location>
</feature>
<dbReference type="AlphaFoldDB" id="A0A2X1CDJ9"/>
<evidence type="ECO:0000256" key="1">
    <source>
        <dbReference type="ARBA" id="ARBA00004571"/>
    </source>
</evidence>
<feature type="region of interest" description="Disordered" evidence="9">
    <location>
        <begin position="279"/>
        <end position="367"/>
    </location>
</feature>
<evidence type="ECO:0000256" key="6">
    <source>
        <dbReference type="ARBA" id="ARBA00023136"/>
    </source>
</evidence>
<feature type="compositionally biased region" description="Polar residues" evidence="9">
    <location>
        <begin position="283"/>
        <end position="302"/>
    </location>
</feature>
<evidence type="ECO:0000256" key="9">
    <source>
        <dbReference type="SAM" id="MobiDB-lite"/>
    </source>
</evidence>
<keyword evidence="6 8" id="KW-0472">Membrane</keyword>
<dbReference type="Proteomes" id="UP000250358">
    <property type="component" value="Unassembled WGS sequence"/>
</dbReference>
<organism evidence="12 13">
    <name type="scientific">Brevundimonas diminuta</name>
    <name type="common">Pseudomonas diminuta</name>
    <dbReference type="NCBI Taxonomy" id="293"/>
    <lineage>
        <taxon>Bacteria</taxon>
        <taxon>Pseudomonadati</taxon>
        <taxon>Pseudomonadota</taxon>
        <taxon>Alphaproteobacteria</taxon>
        <taxon>Caulobacterales</taxon>
        <taxon>Caulobacteraceae</taxon>
        <taxon>Brevundimonas</taxon>
    </lineage>
</organism>
<keyword evidence="4 8" id="KW-0812">Transmembrane</keyword>
<dbReference type="Pfam" id="PF07715">
    <property type="entry name" value="Plug"/>
    <property type="match status" value="1"/>
</dbReference>
<evidence type="ECO:0000256" key="10">
    <source>
        <dbReference type="SAM" id="SignalP"/>
    </source>
</evidence>
<evidence type="ECO:0000256" key="7">
    <source>
        <dbReference type="ARBA" id="ARBA00023237"/>
    </source>
</evidence>
<dbReference type="PROSITE" id="PS52016">
    <property type="entry name" value="TONB_DEPENDENT_REC_3"/>
    <property type="match status" value="1"/>
</dbReference>
<dbReference type="GO" id="GO:0009279">
    <property type="term" value="C:cell outer membrane"/>
    <property type="evidence" value="ECO:0007669"/>
    <property type="project" value="UniProtKB-SubCell"/>
</dbReference>
<dbReference type="InterPro" id="IPR036942">
    <property type="entry name" value="Beta-barrel_TonB_sf"/>
</dbReference>
<evidence type="ECO:0000256" key="2">
    <source>
        <dbReference type="ARBA" id="ARBA00022448"/>
    </source>
</evidence>
<dbReference type="InterPro" id="IPR037066">
    <property type="entry name" value="Plug_dom_sf"/>
</dbReference>
<evidence type="ECO:0000259" key="11">
    <source>
        <dbReference type="Pfam" id="PF07715"/>
    </source>
</evidence>
<dbReference type="EMBL" id="UAQM01000048">
    <property type="protein sequence ID" value="SPU46635.1"/>
    <property type="molecule type" value="Genomic_DNA"/>
</dbReference>